<accession>A0A0V1BCE9</accession>
<name>A0A0V1BCE9_TRISP</name>
<dbReference type="Proteomes" id="UP000054776">
    <property type="component" value="Unassembled WGS sequence"/>
</dbReference>
<gene>
    <name evidence="2" type="ORF">T01_7294</name>
</gene>
<keyword evidence="3" id="KW-1185">Reference proteome</keyword>
<dbReference type="OrthoDB" id="10035764at2759"/>
<feature type="compositionally biased region" description="Basic and acidic residues" evidence="1">
    <location>
        <begin position="218"/>
        <end position="236"/>
    </location>
</feature>
<comment type="caution">
    <text evidence="2">The sequence shown here is derived from an EMBL/GenBank/DDBJ whole genome shotgun (WGS) entry which is preliminary data.</text>
</comment>
<feature type="region of interest" description="Disordered" evidence="1">
    <location>
        <begin position="218"/>
        <end position="269"/>
    </location>
</feature>
<sequence length="269" mass="30343">MIIILGRIRFTASGCTELDHYEPNEDGTECVKQQDHQCAPFNEPGDWSECLWFPLADMFKKVQSHCGVEGKPEGLSPSSLAPAGFQIPEKCGFCSFRLKCQSREKKEGCFPLKVDKKSCGAEDCPTCGDVCTLDKQNNSCAFTKAMGMKFWNSFAHKAKESNLAHWRRDGYADLFKFLPYGHCKEVGDKCKCCCHPYEPNEDGTACVVKQYCKSLEEVGGKKQQKDQPESEKKAENMPETTGNASHHQHRHHHGDSSSESHEQHHHHHH</sequence>
<protein>
    <submittedName>
        <fullName evidence="2">Poly-cysteine and histidine-tailed protein</fullName>
    </submittedName>
</protein>
<organism evidence="2 3">
    <name type="scientific">Trichinella spiralis</name>
    <name type="common">Trichina worm</name>
    <dbReference type="NCBI Taxonomy" id="6334"/>
    <lineage>
        <taxon>Eukaryota</taxon>
        <taxon>Metazoa</taxon>
        <taxon>Ecdysozoa</taxon>
        <taxon>Nematoda</taxon>
        <taxon>Enoplea</taxon>
        <taxon>Dorylaimia</taxon>
        <taxon>Trichinellida</taxon>
        <taxon>Trichinellidae</taxon>
        <taxon>Trichinella</taxon>
    </lineage>
</organism>
<evidence type="ECO:0000313" key="3">
    <source>
        <dbReference type="Proteomes" id="UP000054776"/>
    </source>
</evidence>
<evidence type="ECO:0000256" key="1">
    <source>
        <dbReference type="SAM" id="MobiDB-lite"/>
    </source>
</evidence>
<proteinExistence type="predicted"/>
<reference evidence="2 3" key="1">
    <citation type="submission" date="2015-01" db="EMBL/GenBank/DDBJ databases">
        <title>Evolution of Trichinella species and genotypes.</title>
        <authorList>
            <person name="Korhonen P.K."/>
            <person name="Edoardo P."/>
            <person name="Giuseppe L.R."/>
            <person name="Gasser R.B."/>
        </authorList>
    </citation>
    <scope>NUCLEOTIDE SEQUENCE [LARGE SCALE GENOMIC DNA]</scope>
    <source>
        <strain evidence="2">ISS3</strain>
    </source>
</reference>
<dbReference type="EMBL" id="JYDH01000064">
    <property type="protein sequence ID" value="KRY34605.1"/>
    <property type="molecule type" value="Genomic_DNA"/>
</dbReference>
<evidence type="ECO:0000313" key="2">
    <source>
        <dbReference type="EMBL" id="KRY34605.1"/>
    </source>
</evidence>
<dbReference type="AlphaFoldDB" id="A0A0V1BCE9"/>